<name>A0A0M0J426_9EUKA</name>
<sequence>MKASIVDALAERGWCALDGILDDEAGLHVRRELAQLFRDGAYSPSYSSVAETGEKLWRPNVHMMELDAESWRRAPSVVVLLSELMGANDKRKLTAVYYANAGWDVAKQGGAIRLYDSLTHPVYTDVAPADHSTGLVPANWQYAALDARTDDGTWFGDGFKGLDKAVATVEAVLASRPEVAGIVGHEQGGTVAAVVAARAALGEGPRPLAFAIICGASMPTAKPYTELLQRLRSAEVSIPTLHTLSNTGTLAATGEELAACFGSGAEILWHEQGNAMPDKSWWRRTDAFPDRATGLKRYVDQYEIGKLFVQLGYKDSDDAKEQMARVR</sequence>
<keyword evidence="4" id="KW-1185">Reference proteome</keyword>
<accession>A0A0M0J426</accession>
<dbReference type="Pfam" id="PF03959">
    <property type="entry name" value="FSH1"/>
    <property type="match status" value="1"/>
</dbReference>
<reference evidence="4" key="1">
    <citation type="journal article" date="2015" name="PLoS Genet.">
        <title>Genome Sequence and Transcriptome Analyses of Chrysochromulina tobin: Metabolic Tools for Enhanced Algal Fitness in the Prominent Order Prymnesiales (Haptophyceae).</title>
        <authorList>
            <person name="Hovde B.T."/>
            <person name="Deodato C.R."/>
            <person name="Hunsperger H.M."/>
            <person name="Ryken S.A."/>
            <person name="Yost W."/>
            <person name="Jha R.K."/>
            <person name="Patterson J."/>
            <person name="Monnat R.J. Jr."/>
            <person name="Barlow S.B."/>
            <person name="Starkenburg S.R."/>
            <person name="Cattolico R.A."/>
        </authorList>
    </citation>
    <scope>NUCLEOTIDE SEQUENCE</scope>
    <source>
        <strain evidence="4">CCMP291</strain>
    </source>
</reference>
<evidence type="ECO:0000313" key="3">
    <source>
        <dbReference type="EMBL" id="KOO21351.1"/>
    </source>
</evidence>
<dbReference type="SUPFAM" id="SSF53474">
    <property type="entry name" value="alpha/beta-Hydrolases"/>
    <property type="match status" value="1"/>
</dbReference>
<evidence type="ECO:0000259" key="2">
    <source>
        <dbReference type="Pfam" id="PF03959"/>
    </source>
</evidence>
<gene>
    <name evidence="3" type="ORF">Ctob_002025</name>
</gene>
<comment type="caution">
    <text evidence="3">The sequence shown here is derived from an EMBL/GenBank/DDBJ whole genome shotgun (WGS) entry which is preliminary data.</text>
</comment>
<evidence type="ECO:0000256" key="1">
    <source>
        <dbReference type="ARBA" id="ARBA00022896"/>
    </source>
</evidence>
<dbReference type="GO" id="GO:0031418">
    <property type="term" value="F:L-ascorbic acid binding"/>
    <property type="evidence" value="ECO:0007669"/>
    <property type="project" value="UniProtKB-KW"/>
</dbReference>
<keyword evidence="1" id="KW-0847">Vitamin C</keyword>
<dbReference type="GO" id="GO:0031543">
    <property type="term" value="F:peptidyl-proline dioxygenase activity"/>
    <property type="evidence" value="ECO:0007669"/>
    <property type="project" value="TreeGrafter"/>
</dbReference>
<dbReference type="AlphaFoldDB" id="A0A0M0J426"/>
<dbReference type="PANTHER" id="PTHR12907">
    <property type="entry name" value="EGL NINE HOMOLOG-RELATED"/>
    <property type="match status" value="1"/>
</dbReference>
<dbReference type="PANTHER" id="PTHR12907:SF26">
    <property type="entry name" value="HIF PROLYL HYDROXYLASE, ISOFORM C"/>
    <property type="match status" value="1"/>
</dbReference>
<dbReference type="InterPro" id="IPR029058">
    <property type="entry name" value="AB_hydrolase_fold"/>
</dbReference>
<feature type="domain" description="Serine hydrolase" evidence="2">
    <location>
        <begin position="156"/>
        <end position="283"/>
    </location>
</feature>
<evidence type="ECO:0000313" key="4">
    <source>
        <dbReference type="Proteomes" id="UP000037460"/>
    </source>
</evidence>
<dbReference type="GO" id="GO:0071456">
    <property type="term" value="P:cellular response to hypoxia"/>
    <property type="evidence" value="ECO:0007669"/>
    <property type="project" value="TreeGrafter"/>
</dbReference>
<protein>
    <recommendedName>
        <fullName evidence="2">Serine hydrolase domain-containing protein</fullName>
    </recommendedName>
</protein>
<dbReference type="InterPro" id="IPR051559">
    <property type="entry name" value="HIF_prolyl_hydroxylases"/>
</dbReference>
<dbReference type="EMBL" id="JWZX01003370">
    <property type="protein sequence ID" value="KOO21351.1"/>
    <property type="molecule type" value="Genomic_DNA"/>
</dbReference>
<dbReference type="Gene3D" id="3.40.50.1820">
    <property type="entry name" value="alpha/beta hydrolase"/>
    <property type="match status" value="1"/>
</dbReference>
<dbReference type="GO" id="GO:0008198">
    <property type="term" value="F:ferrous iron binding"/>
    <property type="evidence" value="ECO:0007669"/>
    <property type="project" value="TreeGrafter"/>
</dbReference>
<proteinExistence type="predicted"/>
<dbReference type="InterPro" id="IPR005645">
    <property type="entry name" value="FSH-like_dom"/>
</dbReference>
<organism evidence="3 4">
    <name type="scientific">Chrysochromulina tobinii</name>
    <dbReference type="NCBI Taxonomy" id="1460289"/>
    <lineage>
        <taxon>Eukaryota</taxon>
        <taxon>Haptista</taxon>
        <taxon>Haptophyta</taxon>
        <taxon>Prymnesiophyceae</taxon>
        <taxon>Prymnesiales</taxon>
        <taxon>Chrysochromulinaceae</taxon>
        <taxon>Chrysochromulina</taxon>
    </lineage>
</organism>
<dbReference type="Proteomes" id="UP000037460">
    <property type="component" value="Unassembled WGS sequence"/>
</dbReference>